<dbReference type="Proteomes" id="UP000266389">
    <property type="component" value="Unassembled WGS sequence"/>
</dbReference>
<gene>
    <name evidence="1" type="ORF">D0433_05035</name>
</gene>
<comment type="caution">
    <text evidence="1">The sequence shown here is derived from an EMBL/GenBank/DDBJ whole genome shotgun (WGS) entry which is preliminary data.</text>
</comment>
<organism evidence="1 2">
    <name type="scientific">Candidatus Thermochlorobacter aerophilus</name>
    <dbReference type="NCBI Taxonomy" id="1868324"/>
    <lineage>
        <taxon>Bacteria</taxon>
        <taxon>Pseudomonadati</taxon>
        <taxon>Chlorobiota</taxon>
        <taxon>Chlorobiia</taxon>
        <taxon>Chlorobiales</taxon>
        <taxon>Candidatus Thermochlorobacteriaceae</taxon>
        <taxon>Candidatus Thermochlorobacter</taxon>
    </lineage>
</organism>
<dbReference type="EMBL" id="PHFL01000039">
    <property type="protein sequence ID" value="RFM24359.1"/>
    <property type="molecule type" value="Genomic_DNA"/>
</dbReference>
<protein>
    <submittedName>
        <fullName evidence="1">Uncharacterized protein</fullName>
    </submittedName>
</protein>
<sequence>MLMFVNQELCTAMRIHIRVVSPTNFYFDNLLSSEISGTVATIAEIEKKLTGYLEKAVIIELDRCVWLSGISGQRLLLQPDSELAMMRLLQGKPNWANVYLIPHALSPTPQGIYEDGQLIFIGRAILTPTSFSSAKSTS</sequence>
<evidence type="ECO:0000313" key="1">
    <source>
        <dbReference type="EMBL" id="RFM24359.1"/>
    </source>
</evidence>
<proteinExistence type="predicted"/>
<accession>A0A395M0P8</accession>
<reference evidence="1 2" key="1">
    <citation type="journal article" date="2011" name="ISME J.">
        <title>Community ecology of hot spring cyanobacterial mats: predominant populations and their functional potential.</title>
        <authorList>
            <person name="Klatt C.G."/>
            <person name="Wood J.M."/>
            <person name="Rusch D.B."/>
            <person name="Bateson M.M."/>
            <person name="Hamamura N."/>
            <person name="Heidelberg J.F."/>
            <person name="Grossman A.R."/>
            <person name="Bhaya D."/>
            <person name="Cohan F.M."/>
            <person name="Kuhl M."/>
            <person name="Bryant D.A."/>
            <person name="Ward D.M."/>
        </authorList>
    </citation>
    <scope>NUCLEOTIDE SEQUENCE [LARGE SCALE GENOMIC DNA]</scope>
    <source>
        <strain evidence="1">OS</strain>
    </source>
</reference>
<evidence type="ECO:0000313" key="2">
    <source>
        <dbReference type="Proteomes" id="UP000266389"/>
    </source>
</evidence>
<dbReference type="AlphaFoldDB" id="A0A395M0P8"/>
<name>A0A395M0P8_9BACT</name>